<evidence type="ECO:0000256" key="5">
    <source>
        <dbReference type="ARBA" id="ARBA00023242"/>
    </source>
</evidence>
<dbReference type="GO" id="GO:0005634">
    <property type="term" value="C:nucleus"/>
    <property type="evidence" value="ECO:0007669"/>
    <property type="project" value="UniProtKB-SubCell"/>
</dbReference>
<feature type="region of interest" description="Disordered" evidence="6">
    <location>
        <begin position="132"/>
        <end position="173"/>
    </location>
</feature>
<feature type="domain" description="B-block binding subunit of TFIIIC" evidence="7">
    <location>
        <begin position="285"/>
        <end position="353"/>
    </location>
</feature>
<dbReference type="PANTHER" id="PTHR15180:SF1">
    <property type="entry name" value="GENERAL TRANSCRIPTION FACTOR 3C POLYPEPTIDE 1"/>
    <property type="match status" value="1"/>
</dbReference>
<evidence type="ECO:0000313" key="9">
    <source>
        <dbReference type="EMBL" id="TDH73125.1"/>
    </source>
</evidence>
<accession>A0A976IJV3</accession>
<name>A0A976IJV3_BRELC</name>
<dbReference type="GO" id="GO:0000127">
    <property type="term" value="C:transcription factor TFIIIC complex"/>
    <property type="evidence" value="ECO:0007669"/>
    <property type="project" value="InterPro"/>
</dbReference>
<evidence type="ECO:0000256" key="6">
    <source>
        <dbReference type="SAM" id="MobiDB-lite"/>
    </source>
</evidence>
<evidence type="ECO:0008006" key="11">
    <source>
        <dbReference type="Google" id="ProtNLM"/>
    </source>
</evidence>
<reference evidence="9 10" key="1">
    <citation type="journal article" date="2021" name="Genome Biol.">
        <title>AFLAP: assembly-free linkage analysis pipeline using k-mers from genome sequencing data.</title>
        <authorList>
            <person name="Fletcher K."/>
            <person name="Zhang L."/>
            <person name="Gil J."/>
            <person name="Han R."/>
            <person name="Cavanaugh K."/>
            <person name="Michelmore R."/>
        </authorList>
    </citation>
    <scope>NUCLEOTIDE SEQUENCE [LARGE SCALE GENOMIC DNA]</scope>
    <source>
        <strain evidence="9 10">SF5</strain>
    </source>
</reference>
<evidence type="ECO:0000259" key="8">
    <source>
        <dbReference type="Pfam" id="PF24101"/>
    </source>
</evidence>
<dbReference type="EMBL" id="SHOA02000001">
    <property type="protein sequence ID" value="TDH73125.1"/>
    <property type="molecule type" value="Genomic_DNA"/>
</dbReference>
<comment type="subcellular location">
    <subcellularLocation>
        <location evidence="1">Nucleus</location>
    </subcellularLocation>
</comment>
<protein>
    <recommendedName>
        <fullName evidence="11">B-block binding subunit of TFIIIC domain-containing protein</fullName>
    </recommendedName>
</protein>
<evidence type="ECO:0000256" key="4">
    <source>
        <dbReference type="ARBA" id="ARBA00023163"/>
    </source>
</evidence>
<dbReference type="GO" id="GO:0003677">
    <property type="term" value="F:DNA binding"/>
    <property type="evidence" value="ECO:0007669"/>
    <property type="project" value="UniProtKB-KW"/>
</dbReference>
<keyword evidence="10" id="KW-1185">Reference proteome</keyword>
<dbReference type="InterPro" id="IPR056467">
    <property type="entry name" value="eWH_GTF3C1"/>
</dbReference>
<dbReference type="Pfam" id="PF04182">
    <property type="entry name" value="B-block_TFIIIC"/>
    <property type="match status" value="1"/>
</dbReference>
<sequence length="1738" mass="197092">MAVKCSMPQFVARCLEEIGLEGRCGMPLRELFDAMNPENDVAYRSYTWYVLRGMEDQLTFHVMRPLGTNLTSKKPIPSSTETDLTLRRKKRKWKTTLLENPNAEVIRSPKQHKSKSHPLQPVIPSVRRIAAQKHRQRLHNTECDGRDQLNSVNRPRRRRQRSGDSNAIGKIILSKDGKSDMKCNDEVSKNGLQFKSTDQVPTLPLQKEAVDSIKEGIKDAEDEVEWVLRSPRGFRLGEKVDVRDLSYEEAVTSNQDGVLGVVACEQWRLRYLGVADATLIDTVSPQFDLLEIIGRSKVRGENAITLTNSRLFGDSRKLHYLLDVLIAINCVVKNIVTADQRRFNIVHLRRFANRWHPSMISPSASIAWEKYPKDAIAQIIVSMMEARGENTCVFADIGRELGYSKRHQEQLRSYFIQQMKVKPSFPLHFFLARCKTAGEMIGRKLWCIRLRASSPGGFHLPKRRRLLASSFDKIGFGSVGRPIVERGIMEQMYVTIQNRAEGATVPELRDVLGVPTFKLPYKLAQGLIANYNISVEQVILGKNTMYRMFVSGTENKIHCRSQHATITASDSSADSIAGMLVTRASDKYSSHKGINENHACGQYQAGTMMQAARGIVRASTTERRKCYILDQVQMKKIVSLHQLRTGLIKIERMTDATTMDIRSVRRIVDGLVEEKKIAILDITLPPKQIFQKVRRTVKCAVLLGYQRDRKSIQEFIKSYEEKQYRNYQRSLLNHDNDDYVVVTNRQKQRHNMREACSVGPYEQEVVKYSAVSYKVARHGLVKQQKQSRRLGMFFGMMFKCRAFHFMIWNSLKLLSAQCTNDASLSAIKSGASSGSFEDITFALKDVLDLLTVKEYVQLVGVPELLTDQEEAAVRSAASKGVSWNALPGNFVNKLRSCEADRFSKIVRVLLDLRLLCVVQDTSSMALFNVFQTCGDFDSIVSRVAFATLSGGLFTITRHVRISIKQGARVLHRLPSKFTYAYAPGFSCKSKSDHFTGRVPLEFYLNDLNDVKAYWKSLRFLSVEGARLGTTSDDPNCVSVKLDGALIQSAPLTDHNIYVLKAWVPHSTTTTRSSTARAKAAAGPIQVLKRKHFQADVPAVAAPSHKRCKSAKSCPGLISALMTPIDTSEAGVSRFRKQVSAKKTSRTMTWTLKDDLRLIDCYLEQMSCRWFVEVPLALQIKEEHVAFRTTNISRTLISWKELGKVFKKNPSECMFRVKDLLEAPAVRARLEKTKATATQMKNPGGIFHEKAAIMSQPRLTSLLCRALQVIFHQRSSYYSVLADALMSNWSESEVKLVWRYLWLAGLITRTPQVVEGSDQKQRGFQVHSKVFEMKSLKISHYLMETFCQAAKYVTFVDENIDEATMMAEEYDNVFEHDIQANMPTGQAAVVLSSLVSGFSRLVPSFIKPRTQAAVIRDVQRVITVKGLAGHLSQQWNGVLPEDFLKDFWTVKSVFRGADVTTQARKIKMMEAFSFSASIQHWKKHWTPAKRRKRILHQSLSYWVHTVLNEAESTGATLNELGHKYAQLKSRPKCVTAMAWGEIDELIQREVDELVSKGSVFEVNGYDNCRYVLRKFSDLWALHPYRITSDSTAKKVHFLFDSTTTIVARPWLHLDGSLNTKMALKLKRKAVNIVMCCPGIQDFAIYKKMRSIVSLQDMRSLLEELIISRIVYARVVRGRRSPFASVFGLANSRRSCDQNIMAFSPGELRYVNFSRDRLHYFPSINCIELLGAEACDADLG</sequence>
<dbReference type="InterPro" id="IPR044210">
    <property type="entry name" value="Tfc3-like"/>
</dbReference>
<evidence type="ECO:0000256" key="1">
    <source>
        <dbReference type="ARBA" id="ARBA00004123"/>
    </source>
</evidence>
<keyword evidence="3" id="KW-0238">DNA-binding</keyword>
<feature type="domain" description="GTF3C1 extended winged-helix" evidence="8">
    <location>
        <begin position="619"/>
        <end position="725"/>
    </location>
</feature>
<dbReference type="InterPro" id="IPR007309">
    <property type="entry name" value="TFIIIC_Bblock-bd"/>
</dbReference>
<dbReference type="Pfam" id="PF24101">
    <property type="entry name" value="WHD_GTF3C1"/>
    <property type="match status" value="1"/>
</dbReference>
<dbReference type="KEGG" id="blac:94347765"/>
<evidence type="ECO:0000256" key="3">
    <source>
        <dbReference type="ARBA" id="ARBA00023125"/>
    </source>
</evidence>
<dbReference type="PANTHER" id="PTHR15180">
    <property type="entry name" value="GENERAL TRANSCRIPTION FACTOR 3C POLYPEPTIDE 1"/>
    <property type="match status" value="1"/>
</dbReference>
<keyword evidence="4" id="KW-0804">Transcription</keyword>
<proteinExistence type="predicted"/>
<evidence type="ECO:0000313" key="10">
    <source>
        <dbReference type="Proteomes" id="UP000294530"/>
    </source>
</evidence>
<dbReference type="Proteomes" id="UP000294530">
    <property type="component" value="Unassembled WGS sequence"/>
</dbReference>
<evidence type="ECO:0000259" key="7">
    <source>
        <dbReference type="Pfam" id="PF04182"/>
    </source>
</evidence>
<organism evidence="9 10">
    <name type="scientific">Bremia lactucae</name>
    <name type="common">Lettuce downy mildew</name>
    <dbReference type="NCBI Taxonomy" id="4779"/>
    <lineage>
        <taxon>Eukaryota</taxon>
        <taxon>Sar</taxon>
        <taxon>Stramenopiles</taxon>
        <taxon>Oomycota</taxon>
        <taxon>Peronosporomycetes</taxon>
        <taxon>Peronosporales</taxon>
        <taxon>Peronosporaceae</taxon>
        <taxon>Bremia</taxon>
    </lineage>
</organism>
<comment type="caution">
    <text evidence="9">The sequence shown here is derived from an EMBL/GenBank/DDBJ whole genome shotgun (WGS) entry which is preliminary data.</text>
</comment>
<dbReference type="GeneID" id="94347765"/>
<gene>
    <name evidence="9" type="ORF">CCR75_004003</name>
</gene>
<dbReference type="GO" id="GO:0006384">
    <property type="term" value="P:transcription initiation at RNA polymerase III promoter"/>
    <property type="evidence" value="ECO:0007669"/>
    <property type="project" value="InterPro"/>
</dbReference>
<dbReference type="GO" id="GO:0042791">
    <property type="term" value="P:5S class rRNA transcription by RNA polymerase III"/>
    <property type="evidence" value="ECO:0007669"/>
    <property type="project" value="TreeGrafter"/>
</dbReference>
<keyword evidence="2" id="KW-0597">Phosphoprotein</keyword>
<dbReference type="RefSeq" id="XP_067822624.1">
    <property type="nucleotide sequence ID" value="XM_067962094.1"/>
</dbReference>
<keyword evidence="5" id="KW-0539">Nucleus</keyword>
<evidence type="ECO:0000256" key="2">
    <source>
        <dbReference type="ARBA" id="ARBA00022553"/>
    </source>
</evidence>
<dbReference type="OrthoDB" id="68020at2759"/>